<dbReference type="SUPFAM" id="SSF51230">
    <property type="entry name" value="Single hybrid motif"/>
    <property type="match status" value="1"/>
</dbReference>
<feature type="domain" description="Lipoyl-binding" evidence="9">
    <location>
        <begin position="1106"/>
        <end position="1184"/>
    </location>
</feature>
<dbReference type="Pfam" id="PF02626">
    <property type="entry name" value="CT_A_B"/>
    <property type="match status" value="1"/>
</dbReference>
<dbReference type="SUPFAM" id="SSF51246">
    <property type="entry name" value="Rudiment single hybrid motif"/>
    <property type="match status" value="1"/>
</dbReference>
<dbReference type="Proteomes" id="UP001597419">
    <property type="component" value="Unassembled WGS sequence"/>
</dbReference>
<dbReference type="NCBIfam" id="TIGR02712">
    <property type="entry name" value="urea_carbox"/>
    <property type="match status" value="1"/>
</dbReference>
<dbReference type="InterPro" id="IPR005482">
    <property type="entry name" value="Biotin_COase_C"/>
</dbReference>
<dbReference type="InterPro" id="IPR016185">
    <property type="entry name" value="PreATP-grasp_dom_sf"/>
</dbReference>
<dbReference type="PROSITE" id="PS00866">
    <property type="entry name" value="CPSASE_1"/>
    <property type="match status" value="1"/>
</dbReference>
<dbReference type="Pfam" id="PF02785">
    <property type="entry name" value="Biotin_carb_C"/>
    <property type="match status" value="1"/>
</dbReference>
<dbReference type="InterPro" id="IPR014084">
    <property type="entry name" value="Urea_COase"/>
</dbReference>
<keyword evidence="13" id="KW-1185">Reference proteome</keyword>
<dbReference type="InterPro" id="IPR000089">
    <property type="entry name" value="Biotin_lipoyl"/>
</dbReference>
<dbReference type="SUPFAM" id="SSF52440">
    <property type="entry name" value="PreATP-grasp domain"/>
    <property type="match status" value="1"/>
</dbReference>
<evidence type="ECO:0000259" key="9">
    <source>
        <dbReference type="PROSITE" id="PS50968"/>
    </source>
</evidence>
<dbReference type="SUPFAM" id="SSF160467">
    <property type="entry name" value="PH0987 N-terminal domain-like"/>
    <property type="match status" value="1"/>
</dbReference>
<dbReference type="CDD" id="cd06850">
    <property type="entry name" value="biotinyl_domain"/>
    <property type="match status" value="1"/>
</dbReference>
<evidence type="ECO:0000256" key="4">
    <source>
        <dbReference type="ARBA" id="ARBA00022801"/>
    </source>
</evidence>
<dbReference type="PROSITE" id="PS50968">
    <property type="entry name" value="BIOTINYL_LIPOYL"/>
    <property type="match status" value="1"/>
</dbReference>
<dbReference type="PANTHER" id="PTHR18866:SF128">
    <property type="entry name" value="UREA AMIDOLYASE"/>
    <property type="match status" value="1"/>
</dbReference>
<dbReference type="Pfam" id="PF00289">
    <property type="entry name" value="Biotin_carb_N"/>
    <property type="match status" value="1"/>
</dbReference>
<proteinExistence type="predicted"/>
<dbReference type="PROSITE" id="PS50979">
    <property type="entry name" value="BC"/>
    <property type="match status" value="1"/>
</dbReference>
<dbReference type="InterPro" id="IPR011053">
    <property type="entry name" value="Single_hybrid_motif"/>
</dbReference>
<evidence type="ECO:0000256" key="1">
    <source>
        <dbReference type="ARBA" id="ARBA00001953"/>
    </source>
</evidence>
<dbReference type="SMART" id="SM00878">
    <property type="entry name" value="Biotin_carb_C"/>
    <property type="match status" value="1"/>
</dbReference>
<evidence type="ECO:0000256" key="5">
    <source>
        <dbReference type="ARBA" id="ARBA00022840"/>
    </source>
</evidence>
<dbReference type="SUPFAM" id="SSF50891">
    <property type="entry name" value="Cyclophilin-like"/>
    <property type="match status" value="2"/>
</dbReference>
<evidence type="ECO:0000256" key="7">
    <source>
        <dbReference type="PROSITE-ProRule" id="PRU00409"/>
    </source>
</evidence>
<sequence>MKLLVANRGEIAVRILRGARALDVPTVAVYSDADRTAPHVRLAGEAVRLGPAPAAESYLRADAIIEAALATGADAIHPGYGFLSEDAAFARAAEDAGITFVGPSPGHLEVFGAKHTARAAAAAAGVPLLPGTGLLAGLDEALEAAGRIGYPVMLKATGGGGGIGMRACASAGELAGAWDSVGAVAAKSFGGSGVFLERLVRHARHVEVQVFGDGEGGVLALGTRDCSLQRRNQKVVEECPAPGIPGPVAERLTQAAVALCASVRYRSAGTVEFVYDPEREEAAFLEVNTRLQVEHPVTEAVYGLDLVAWMLRLARGDRGMFGATPEPRGHAVEARVYAEDPSAGHRPSAGLVTGVTLPRGTRVDTWIEPGAAVTTHYDPLLAKVICTGTDRAAALAALRDALAATRVDGVRTNLGQLRAAVADTRFHAVAHDTATLERVTDDEPRIEVLRGGTMTTVQEWPGRTGFWHVGVPPNGPMDDRSFRLGNTALGNPEGAAGLESTVDGVRLRFARAAEVCVTGAPATVTLDGAEIPLWTPVTVPAGGELDVGACTAGLRGYVLVRGGVDVPAFLGSAATFTLGRFGGHGGRALAAGDVLYPGPEPADEVAGPVPSADRPEFPAHWEIGALEGPHAAPEFFTAEDIETFYRTGWRVHFNSARTGVRLVGPRPSWARADGGEAGLHPSNIHDTPYAIGAVDYTGDLPILLGPDGPSLGGFVCPATVATGERWKLGQLRPGDTVRFVPITTEHAAELRRKPATSPTPGRPVLGDGGVLGRLSTSDDEPPVTYRRGGDDNLLVEYGEMKLDLALRMRVHALAERLAGEGVPGIVDLTPGIRSLQVHVDPDALPVAKALGLVRELERDLPGTADLVVPSRSVRLPLSWDDPATREAIERYMTGVRDDAPWCPWNIEFIRRVNGLSSVDEVYRTVFDAEYLVLGLGDVYLGAPVATPLDPRHRLVTTKYNPARTWTAENSVGIGGSYLCVYGMEGPGGYQFVGRTVQVWSGWHQRGSFEPGSPWLLRFFDRISWYPVSAGELLELRARNAAGQLELDITDGEFALADYRRFLAENAESIAEFRAGQSAAFEAERRAWAAAGEFDPKPEPDLTAVAPVRAEAPPGGQVVEAPFAATVWRVDVRPGERVTGTQPLVTLEAMKTEAPIPAPAAGEVAEVLVSPGDQVVPGTPLVVLAP</sequence>
<feature type="domain" description="ATP-grasp" evidence="10">
    <location>
        <begin position="118"/>
        <end position="315"/>
    </location>
</feature>
<dbReference type="GO" id="GO:0004847">
    <property type="term" value="F:urea carboxylase activity"/>
    <property type="evidence" value="ECO:0007669"/>
    <property type="project" value="UniProtKB-EC"/>
</dbReference>
<evidence type="ECO:0000259" key="11">
    <source>
        <dbReference type="PROSITE" id="PS50979"/>
    </source>
</evidence>
<dbReference type="InterPro" id="IPR003778">
    <property type="entry name" value="CT_A_B"/>
</dbReference>
<dbReference type="EC" id="6.3.4.6" evidence="12"/>
<keyword evidence="4" id="KW-0378">Hydrolase</keyword>
<keyword evidence="5 7" id="KW-0067">ATP-binding</keyword>
<feature type="region of interest" description="Disordered" evidence="8">
    <location>
        <begin position="750"/>
        <end position="787"/>
    </location>
</feature>
<comment type="caution">
    <text evidence="12">The sequence shown here is derived from an EMBL/GenBank/DDBJ whole genome shotgun (WGS) entry which is preliminary data.</text>
</comment>
<dbReference type="Gene3D" id="3.30.470.20">
    <property type="entry name" value="ATP-grasp fold, B domain"/>
    <property type="match status" value="1"/>
</dbReference>
<evidence type="ECO:0000313" key="13">
    <source>
        <dbReference type="Proteomes" id="UP001597419"/>
    </source>
</evidence>
<reference evidence="13" key="1">
    <citation type="journal article" date="2019" name="Int. J. Syst. Evol. Microbiol.">
        <title>The Global Catalogue of Microorganisms (GCM) 10K type strain sequencing project: providing services to taxonomists for standard genome sequencing and annotation.</title>
        <authorList>
            <consortium name="The Broad Institute Genomics Platform"/>
            <consortium name="The Broad Institute Genome Sequencing Center for Infectious Disease"/>
            <person name="Wu L."/>
            <person name="Ma J."/>
        </authorList>
    </citation>
    <scope>NUCLEOTIDE SEQUENCE [LARGE SCALE GENOMIC DNA]</scope>
    <source>
        <strain evidence="13">CGMCC 4.7643</strain>
    </source>
</reference>
<dbReference type="SUPFAM" id="SSF56059">
    <property type="entry name" value="Glutathione synthetase ATP-binding domain-like"/>
    <property type="match status" value="1"/>
</dbReference>
<dbReference type="InterPro" id="IPR050856">
    <property type="entry name" value="Biotin_carboxylase_complex"/>
</dbReference>
<evidence type="ECO:0000259" key="10">
    <source>
        <dbReference type="PROSITE" id="PS50975"/>
    </source>
</evidence>
<evidence type="ECO:0000256" key="8">
    <source>
        <dbReference type="SAM" id="MobiDB-lite"/>
    </source>
</evidence>
<dbReference type="EMBL" id="JBHUKU010000004">
    <property type="protein sequence ID" value="MFD2458762.1"/>
    <property type="molecule type" value="Genomic_DNA"/>
</dbReference>
<name>A0ABW5GCE5_9PSEU</name>
<dbReference type="SMART" id="SM00796">
    <property type="entry name" value="AHS1"/>
    <property type="match status" value="1"/>
</dbReference>
<keyword evidence="6" id="KW-0092">Biotin</keyword>
<dbReference type="Pfam" id="PF02786">
    <property type="entry name" value="CPSase_L_D2"/>
    <property type="match status" value="1"/>
</dbReference>
<dbReference type="Gene3D" id="3.30.1360.40">
    <property type="match status" value="1"/>
</dbReference>
<dbReference type="InterPro" id="IPR011054">
    <property type="entry name" value="Rudment_hybrid_motif"/>
</dbReference>
<dbReference type="Gene3D" id="2.40.100.10">
    <property type="entry name" value="Cyclophilin-like"/>
    <property type="match status" value="2"/>
</dbReference>
<dbReference type="Gene3D" id="2.40.50.100">
    <property type="match status" value="1"/>
</dbReference>
<dbReference type="InterPro" id="IPR011761">
    <property type="entry name" value="ATP-grasp"/>
</dbReference>
<keyword evidence="3 7" id="KW-0547">Nucleotide-binding</keyword>
<dbReference type="Pfam" id="PF00364">
    <property type="entry name" value="Biotin_lipoyl"/>
    <property type="match status" value="1"/>
</dbReference>
<accession>A0ABW5GCE5</accession>
<comment type="cofactor">
    <cofactor evidence="1">
        <name>biotin</name>
        <dbReference type="ChEBI" id="CHEBI:57586"/>
    </cofactor>
</comment>
<evidence type="ECO:0000256" key="6">
    <source>
        <dbReference type="ARBA" id="ARBA00023267"/>
    </source>
</evidence>
<evidence type="ECO:0000313" key="12">
    <source>
        <dbReference type="EMBL" id="MFD2458762.1"/>
    </source>
</evidence>
<dbReference type="SMART" id="SM00797">
    <property type="entry name" value="AHS2"/>
    <property type="match status" value="1"/>
</dbReference>
<dbReference type="InterPro" id="IPR003833">
    <property type="entry name" value="CT_C_D"/>
</dbReference>
<dbReference type="InterPro" id="IPR005479">
    <property type="entry name" value="CPAse_ATP-bd"/>
</dbReference>
<dbReference type="PROSITE" id="PS00867">
    <property type="entry name" value="CPSASE_2"/>
    <property type="match status" value="1"/>
</dbReference>
<keyword evidence="2 12" id="KW-0436">Ligase</keyword>
<dbReference type="Pfam" id="PF02682">
    <property type="entry name" value="CT_C_D"/>
    <property type="match status" value="1"/>
</dbReference>
<dbReference type="PROSITE" id="PS50975">
    <property type="entry name" value="ATP_GRASP"/>
    <property type="match status" value="1"/>
</dbReference>
<dbReference type="NCBIfam" id="TIGR00724">
    <property type="entry name" value="urea_amlyse_rel"/>
    <property type="match status" value="1"/>
</dbReference>
<dbReference type="InterPro" id="IPR029000">
    <property type="entry name" value="Cyclophilin-like_dom_sf"/>
</dbReference>
<dbReference type="InterPro" id="IPR005481">
    <property type="entry name" value="BC-like_N"/>
</dbReference>
<dbReference type="InterPro" id="IPR011764">
    <property type="entry name" value="Biotin_carboxylation_dom"/>
</dbReference>
<evidence type="ECO:0000256" key="3">
    <source>
        <dbReference type="ARBA" id="ARBA00022741"/>
    </source>
</evidence>
<protein>
    <submittedName>
        <fullName evidence="12">Urea carboxylase</fullName>
        <ecNumber evidence="12">6.3.4.6</ecNumber>
    </submittedName>
</protein>
<dbReference type="PANTHER" id="PTHR18866">
    <property type="entry name" value="CARBOXYLASE:PYRUVATE/ACETYL-COA/PROPIONYL-COA CARBOXYLASE"/>
    <property type="match status" value="1"/>
</dbReference>
<dbReference type="RefSeq" id="WP_345387405.1">
    <property type="nucleotide sequence ID" value="NZ_BAABHG010000002.1"/>
</dbReference>
<gene>
    <name evidence="12" type="primary">uca</name>
    <name evidence="12" type="ORF">ACFSYJ_09125</name>
</gene>
<feature type="domain" description="Biotin carboxylation" evidence="11">
    <location>
        <begin position="1"/>
        <end position="441"/>
    </location>
</feature>
<organism evidence="12 13">
    <name type="scientific">Amycolatopsis samaneae</name>
    <dbReference type="NCBI Taxonomy" id="664691"/>
    <lineage>
        <taxon>Bacteria</taxon>
        <taxon>Bacillati</taxon>
        <taxon>Actinomycetota</taxon>
        <taxon>Actinomycetes</taxon>
        <taxon>Pseudonocardiales</taxon>
        <taxon>Pseudonocardiaceae</taxon>
        <taxon>Amycolatopsis</taxon>
    </lineage>
</organism>
<evidence type="ECO:0000256" key="2">
    <source>
        <dbReference type="ARBA" id="ARBA00022598"/>
    </source>
</evidence>